<dbReference type="AlphaFoldDB" id="A0AAP0B1P7"/>
<reference evidence="2 3" key="1">
    <citation type="journal article" date="2022" name="Nat. Plants">
        <title>Genomes of leafy and leafless Platanthera orchids illuminate the evolution of mycoheterotrophy.</title>
        <authorList>
            <person name="Li M.H."/>
            <person name="Liu K.W."/>
            <person name="Li Z."/>
            <person name="Lu H.C."/>
            <person name="Ye Q.L."/>
            <person name="Zhang D."/>
            <person name="Wang J.Y."/>
            <person name="Li Y.F."/>
            <person name="Zhong Z.M."/>
            <person name="Liu X."/>
            <person name="Yu X."/>
            <person name="Liu D.K."/>
            <person name="Tu X.D."/>
            <person name="Liu B."/>
            <person name="Hao Y."/>
            <person name="Liao X.Y."/>
            <person name="Jiang Y.T."/>
            <person name="Sun W.H."/>
            <person name="Chen J."/>
            <person name="Chen Y.Q."/>
            <person name="Ai Y."/>
            <person name="Zhai J.W."/>
            <person name="Wu S.S."/>
            <person name="Zhou Z."/>
            <person name="Hsiao Y.Y."/>
            <person name="Wu W.L."/>
            <person name="Chen Y.Y."/>
            <person name="Lin Y.F."/>
            <person name="Hsu J.L."/>
            <person name="Li C.Y."/>
            <person name="Wang Z.W."/>
            <person name="Zhao X."/>
            <person name="Zhong W.Y."/>
            <person name="Ma X.K."/>
            <person name="Ma L."/>
            <person name="Huang J."/>
            <person name="Chen G.Z."/>
            <person name="Huang M.Z."/>
            <person name="Huang L."/>
            <person name="Peng D.H."/>
            <person name="Luo Y.B."/>
            <person name="Zou S.Q."/>
            <person name="Chen S.P."/>
            <person name="Lan S."/>
            <person name="Tsai W.C."/>
            <person name="Van de Peer Y."/>
            <person name="Liu Z.J."/>
        </authorList>
    </citation>
    <scope>NUCLEOTIDE SEQUENCE [LARGE SCALE GENOMIC DNA]</scope>
    <source>
        <strain evidence="2">Lor287</strain>
    </source>
</reference>
<dbReference type="InterPro" id="IPR013154">
    <property type="entry name" value="ADH-like_N"/>
</dbReference>
<name>A0AAP0B1P7_9ASPA</name>
<dbReference type="GO" id="GO:0016491">
    <property type="term" value="F:oxidoreductase activity"/>
    <property type="evidence" value="ECO:0007669"/>
    <property type="project" value="InterPro"/>
</dbReference>
<protein>
    <recommendedName>
        <fullName evidence="1">Enoyl reductase (ER) domain-containing protein</fullName>
    </recommendedName>
</protein>
<dbReference type="PANTHER" id="PTHR44013:SF1">
    <property type="entry name" value="ZINC-TYPE ALCOHOL DEHYDROGENASE-LIKE PROTEIN C16A3.02C"/>
    <property type="match status" value="1"/>
</dbReference>
<feature type="domain" description="Enoyl reductase (ER)" evidence="1">
    <location>
        <begin position="3"/>
        <end position="295"/>
    </location>
</feature>
<dbReference type="CDD" id="cd08267">
    <property type="entry name" value="MDR1"/>
    <property type="match status" value="1"/>
</dbReference>
<dbReference type="SUPFAM" id="SSF50129">
    <property type="entry name" value="GroES-like"/>
    <property type="match status" value="1"/>
</dbReference>
<accession>A0AAP0B1P7</accession>
<dbReference type="Pfam" id="PF08240">
    <property type="entry name" value="ADH_N"/>
    <property type="match status" value="1"/>
</dbReference>
<comment type="caution">
    <text evidence="2">The sequence shown here is derived from an EMBL/GenBank/DDBJ whole genome shotgun (WGS) entry which is preliminary data.</text>
</comment>
<gene>
    <name evidence="2" type="ORF">KSP39_PZI019197</name>
</gene>
<proteinExistence type="predicted"/>
<dbReference type="Gene3D" id="3.40.50.720">
    <property type="entry name" value="NAD(P)-binding Rossmann-like Domain"/>
    <property type="match status" value="1"/>
</dbReference>
<dbReference type="Gene3D" id="3.90.180.10">
    <property type="entry name" value="Medium-chain alcohol dehydrogenases, catalytic domain"/>
    <property type="match status" value="1"/>
</dbReference>
<dbReference type="InterPro" id="IPR036291">
    <property type="entry name" value="NAD(P)-bd_dom_sf"/>
</dbReference>
<dbReference type="Pfam" id="PF13602">
    <property type="entry name" value="ADH_zinc_N_2"/>
    <property type="match status" value="1"/>
</dbReference>
<organism evidence="2 3">
    <name type="scientific">Platanthera zijinensis</name>
    <dbReference type="NCBI Taxonomy" id="2320716"/>
    <lineage>
        <taxon>Eukaryota</taxon>
        <taxon>Viridiplantae</taxon>
        <taxon>Streptophyta</taxon>
        <taxon>Embryophyta</taxon>
        <taxon>Tracheophyta</taxon>
        <taxon>Spermatophyta</taxon>
        <taxon>Magnoliopsida</taxon>
        <taxon>Liliopsida</taxon>
        <taxon>Asparagales</taxon>
        <taxon>Orchidaceae</taxon>
        <taxon>Orchidoideae</taxon>
        <taxon>Orchideae</taxon>
        <taxon>Orchidinae</taxon>
        <taxon>Platanthera</taxon>
    </lineage>
</organism>
<sequence length="301" mass="31690">MAGDKGLSLEGIKNETVDLVWCFGLVERFEGPSNCDFEVTDVAGVVIEVGSAVKNFKAGDKVISMLNFMKGGGLAEYAVASSSLTVHRPPDVSPAEGAGLPIAASTALQALKSAGAKFDGSGKPLNILITAASGGVGHYAVQLAKLANLYVTATCGARNVNMVKGLGADEVLDYTTSDGSILKSPTGKKYDAVIECTTGTEWSVLERNLSKNGKVVVVTLTPMTFLKYVVSKLRCAKKMAVPMALMPKEEDLRFLVGLVGEGKMRTVVDSRHLFSNSEDAWAKCMDGHATGKIIVEMFGGS</sequence>
<dbReference type="InterPro" id="IPR052733">
    <property type="entry name" value="Chloroplast_QOR"/>
</dbReference>
<evidence type="ECO:0000313" key="3">
    <source>
        <dbReference type="Proteomes" id="UP001418222"/>
    </source>
</evidence>
<dbReference type="SUPFAM" id="SSF51735">
    <property type="entry name" value="NAD(P)-binding Rossmann-fold domains"/>
    <property type="match status" value="1"/>
</dbReference>
<dbReference type="PANTHER" id="PTHR44013">
    <property type="entry name" value="ZINC-TYPE ALCOHOL DEHYDROGENASE-LIKE PROTEIN C16A3.02C"/>
    <property type="match status" value="1"/>
</dbReference>
<evidence type="ECO:0000313" key="2">
    <source>
        <dbReference type="EMBL" id="KAK8923938.1"/>
    </source>
</evidence>
<dbReference type="InterPro" id="IPR011032">
    <property type="entry name" value="GroES-like_sf"/>
</dbReference>
<dbReference type="EMBL" id="JBBWWQ010000017">
    <property type="protein sequence ID" value="KAK8923938.1"/>
    <property type="molecule type" value="Genomic_DNA"/>
</dbReference>
<dbReference type="InterPro" id="IPR020843">
    <property type="entry name" value="ER"/>
</dbReference>
<dbReference type="Proteomes" id="UP001418222">
    <property type="component" value="Unassembled WGS sequence"/>
</dbReference>
<dbReference type="SMART" id="SM00829">
    <property type="entry name" value="PKS_ER"/>
    <property type="match status" value="1"/>
</dbReference>
<keyword evidence="3" id="KW-1185">Reference proteome</keyword>
<evidence type="ECO:0000259" key="1">
    <source>
        <dbReference type="SMART" id="SM00829"/>
    </source>
</evidence>